<dbReference type="KEGG" id="mcha:111022443"/>
<dbReference type="OrthoDB" id="1898021at2759"/>
<dbReference type="PANTHER" id="PTHR33702:SF5">
    <property type="entry name" value="OS01G0308600 PROTEIN"/>
    <property type="match status" value="1"/>
</dbReference>
<evidence type="ECO:0000313" key="2">
    <source>
        <dbReference type="RefSeq" id="XP_022155311.1"/>
    </source>
</evidence>
<reference evidence="2" key="1">
    <citation type="submission" date="2025-08" db="UniProtKB">
        <authorList>
            <consortium name="RefSeq"/>
        </authorList>
    </citation>
    <scope>IDENTIFICATION</scope>
    <source>
        <strain evidence="2">OHB3-1</strain>
    </source>
</reference>
<proteinExistence type="predicted"/>
<gene>
    <name evidence="2" type="primary">LOC111022443</name>
</gene>
<protein>
    <submittedName>
        <fullName evidence="2">Uncharacterized protein LOC111022443</fullName>
    </submittedName>
</protein>
<dbReference type="AlphaFoldDB" id="A0A6J1DRC6"/>
<dbReference type="GeneID" id="111022443"/>
<keyword evidence="1" id="KW-1185">Reference proteome</keyword>
<sequence length="152" mass="17764">MEEDGVLEREKWYQGLIRGHWKTRNYEKLNRPSRSRRRRARVELGSNRKRGGRFWRIKISQNLRFFRSIPSPKKLLLRLRDAYVRMMLGFANSRVFSAAPVPDGIAGFGRRPVKEYDDKMILEIYKSMVAAQRQFVNCTAAGGPETETAVSR</sequence>
<organism evidence="1 2">
    <name type="scientific">Momordica charantia</name>
    <name type="common">Bitter gourd</name>
    <name type="synonym">Balsam pear</name>
    <dbReference type="NCBI Taxonomy" id="3673"/>
    <lineage>
        <taxon>Eukaryota</taxon>
        <taxon>Viridiplantae</taxon>
        <taxon>Streptophyta</taxon>
        <taxon>Embryophyta</taxon>
        <taxon>Tracheophyta</taxon>
        <taxon>Spermatophyta</taxon>
        <taxon>Magnoliopsida</taxon>
        <taxon>eudicotyledons</taxon>
        <taxon>Gunneridae</taxon>
        <taxon>Pentapetalae</taxon>
        <taxon>rosids</taxon>
        <taxon>fabids</taxon>
        <taxon>Cucurbitales</taxon>
        <taxon>Cucurbitaceae</taxon>
        <taxon>Momordiceae</taxon>
        <taxon>Momordica</taxon>
    </lineage>
</organism>
<evidence type="ECO:0000313" key="1">
    <source>
        <dbReference type="Proteomes" id="UP000504603"/>
    </source>
</evidence>
<dbReference type="PANTHER" id="PTHR33702">
    <property type="entry name" value="BNAA09G40010D PROTEIN"/>
    <property type="match status" value="1"/>
</dbReference>
<dbReference type="RefSeq" id="XP_022155311.1">
    <property type="nucleotide sequence ID" value="XM_022299619.1"/>
</dbReference>
<dbReference type="Proteomes" id="UP000504603">
    <property type="component" value="Unplaced"/>
</dbReference>
<accession>A0A6J1DRC6</accession>
<name>A0A6J1DRC6_MOMCH</name>